<evidence type="ECO:0000256" key="5">
    <source>
        <dbReference type="ARBA" id="ARBA00004394"/>
    </source>
</evidence>
<dbReference type="InterPro" id="IPR032675">
    <property type="entry name" value="LRR_dom_sf"/>
</dbReference>
<keyword evidence="22" id="KW-0804">Transcription</keyword>
<dbReference type="GO" id="GO:0005634">
    <property type="term" value="C:nucleus"/>
    <property type="evidence" value="ECO:0007669"/>
    <property type="project" value="UniProtKB-SubCell"/>
</dbReference>
<evidence type="ECO:0000256" key="26">
    <source>
        <dbReference type="ARBA" id="ARBA00040040"/>
    </source>
</evidence>
<dbReference type="GO" id="GO:0045087">
    <property type="term" value="P:innate immune response"/>
    <property type="evidence" value="ECO:0007669"/>
    <property type="project" value="UniProtKB-KW"/>
</dbReference>
<evidence type="ECO:0000256" key="9">
    <source>
        <dbReference type="ARBA" id="ARBA00022499"/>
    </source>
</evidence>
<dbReference type="GO" id="GO:0000139">
    <property type="term" value="C:Golgi membrane"/>
    <property type="evidence" value="ECO:0007669"/>
    <property type="project" value="UniProtKB-SubCell"/>
</dbReference>
<dbReference type="Pfam" id="PF13516">
    <property type="entry name" value="LRR_6"/>
    <property type="match status" value="3"/>
</dbReference>
<dbReference type="CDD" id="cd08321">
    <property type="entry name" value="Pyrin_ASC-like"/>
    <property type="match status" value="1"/>
</dbReference>
<dbReference type="Gene3D" id="3.40.50.300">
    <property type="entry name" value="P-loop containing nucleotide triphosphate hydrolases"/>
    <property type="match status" value="1"/>
</dbReference>
<evidence type="ECO:0000256" key="13">
    <source>
        <dbReference type="ARBA" id="ARBA00022741"/>
    </source>
</evidence>
<evidence type="ECO:0000256" key="2">
    <source>
        <dbReference type="ARBA" id="ARBA00004173"/>
    </source>
</evidence>
<dbReference type="Pfam" id="PF17779">
    <property type="entry name" value="WHD_NOD2"/>
    <property type="match status" value="1"/>
</dbReference>
<dbReference type="EMBL" id="JAPFRF010000004">
    <property type="protein sequence ID" value="KAJ7335133.1"/>
    <property type="molecule type" value="Genomic_DNA"/>
</dbReference>
<organism evidence="31 32">
    <name type="scientific">Phrynocephalus forsythii</name>
    <dbReference type="NCBI Taxonomy" id="171643"/>
    <lineage>
        <taxon>Eukaryota</taxon>
        <taxon>Metazoa</taxon>
        <taxon>Chordata</taxon>
        <taxon>Craniata</taxon>
        <taxon>Vertebrata</taxon>
        <taxon>Euteleostomi</taxon>
        <taxon>Lepidosauria</taxon>
        <taxon>Squamata</taxon>
        <taxon>Bifurcata</taxon>
        <taxon>Unidentata</taxon>
        <taxon>Episquamata</taxon>
        <taxon>Toxicofera</taxon>
        <taxon>Iguania</taxon>
        <taxon>Acrodonta</taxon>
        <taxon>Agamidae</taxon>
        <taxon>Agaminae</taxon>
        <taxon>Phrynocephalus</taxon>
    </lineage>
</organism>
<evidence type="ECO:0000256" key="12">
    <source>
        <dbReference type="ARBA" id="ARBA00022737"/>
    </source>
</evidence>
<evidence type="ECO:0000256" key="10">
    <source>
        <dbReference type="ARBA" id="ARBA00022525"/>
    </source>
</evidence>
<evidence type="ECO:0000313" key="31">
    <source>
        <dbReference type="EMBL" id="KAJ7335133.1"/>
    </source>
</evidence>
<name>A0A9Q1B3Q2_9SAUR</name>
<comment type="similarity">
    <text evidence="7">Belongs to the NLRP family.</text>
</comment>
<dbReference type="InterPro" id="IPR027417">
    <property type="entry name" value="P-loop_NTPase"/>
</dbReference>
<dbReference type="Pfam" id="PF05729">
    <property type="entry name" value="NACHT"/>
    <property type="match status" value="1"/>
</dbReference>
<dbReference type="SMART" id="SM00368">
    <property type="entry name" value="LRR_RI"/>
    <property type="match status" value="6"/>
</dbReference>
<evidence type="ECO:0000256" key="4">
    <source>
        <dbReference type="ARBA" id="ARBA00004267"/>
    </source>
</evidence>
<evidence type="ECO:0000256" key="22">
    <source>
        <dbReference type="ARBA" id="ARBA00023163"/>
    </source>
</evidence>
<dbReference type="PANTHER" id="PTHR45690:SF19">
    <property type="entry name" value="NACHT, LRR AND PYD DOMAINS-CONTAINING PROTEIN 3"/>
    <property type="match status" value="1"/>
</dbReference>
<dbReference type="GO" id="GO:0005739">
    <property type="term" value="C:mitochondrion"/>
    <property type="evidence" value="ECO:0007669"/>
    <property type="project" value="UniProtKB-SubCell"/>
</dbReference>
<dbReference type="GO" id="GO:0006954">
    <property type="term" value="P:inflammatory response"/>
    <property type="evidence" value="ECO:0007669"/>
    <property type="project" value="UniProtKB-KW"/>
</dbReference>
<evidence type="ECO:0000256" key="11">
    <source>
        <dbReference type="ARBA" id="ARBA00022553"/>
    </source>
</evidence>
<keyword evidence="12" id="KW-0677">Repeat</keyword>
<dbReference type="InterPro" id="IPR050637">
    <property type="entry name" value="NLRP_innate_immun_reg"/>
</dbReference>
<comment type="caution">
    <text evidence="31">The sequence shown here is derived from an EMBL/GenBank/DDBJ whole genome shotgun (WGS) entry which is preliminary data.</text>
</comment>
<keyword evidence="19" id="KW-0333">Golgi apparatus</keyword>
<evidence type="ECO:0000256" key="7">
    <source>
        <dbReference type="ARBA" id="ARBA00008665"/>
    </source>
</evidence>
<evidence type="ECO:0000256" key="28">
    <source>
        <dbReference type="ARBA" id="ARBA00048778"/>
    </source>
</evidence>
<evidence type="ECO:0000256" key="21">
    <source>
        <dbReference type="ARBA" id="ARBA00023159"/>
    </source>
</evidence>
<evidence type="ECO:0000256" key="20">
    <source>
        <dbReference type="ARBA" id="ARBA00023128"/>
    </source>
</evidence>
<dbReference type="PROSITE" id="PS50824">
    <property type="entry name" value="DAPIN"/>
    <property type="match status" value="1"/>
</dbReference>
<comment type="function">
    <text evidence="27">Independently of inflammasome activation, regulates the differentiation of T helper 2 (Th2) cells and has a role in Th2 cell-dependent asthma and tumor growth. During Th2 differentiation, required for optimal IRF4 binding to IL4 promoter and for IRF4-dependent IL4 transcription. Binds to the consensus DNA sequence 5'-GRRGGNRGAG-3'. May also participate in the transcription of IL5, IL13, GATA3, CCR3, CCR4 and MAF.</text>
</comment>
<keyword evidence="24" id="KW-0206">Cytoskeleton</keyword>
<comment type="catalytic activity">
    <reaction evidence="28">
        <text>ATP + H2O = ADP + phosphate + H(+)</text>
        <dbReference type="Rhea" id="RHEA:13065"/>
        <dbReference type="ChEBI" id="CHEBI:15377"/>
        <dbReference type="ChEBI" id="CHEBI:15378"/>
        <dbReference type="ChEBI" id="CHEBI:30616"/>
        <dbReference type="ChEBI" id="CHEBI:43474"/>
        <dbReference type="ChEBI" id="CHEBI:456216"/>
    </reaction>
    <physiologicalReaction direction="left-to-right" evidence="28">
        <dbReference type="Rhea" id="RHEA:13066"/>
    </physiologicalReaction>
</comment>
<feature type="domain" description="NACHT" evidence="30">
    <location>
        <begin position="183"/>
        <end position="384"/>
    </location>
</feature>
<keyword evidence="21" id="KW-0010">Activator</keyword>
<keyword evidence="17" id="KW-0832">Ubl conjugation</keyword>
<evidence type="ECO:0000256" key="8">
    <source>
        <dbReference type="ARBA" id="ARBA00022490"/>
    </source>
</evidence>
<evidence type="ECO:0000259" key="29">
    <source>
        <dbReference type="PROSITE" id="PS50824"/>
    </source>
</evidence>
<evidence type="ECO:0000256" key="6">
    <source>
        <dbReference type="ARBA" id="ARBA00004613"/>
    </source>
</evidence>
<dbReference type="Pfam" id="PF17776">
    <property type="entry name" value="NLRC4_HD2"/>
    <property type="match status" value="1"/>
</dbReference>
<accession>A0A9Q1B3Q2</accession>
<dbReference type="InterPro" id="IPR011029">
    <property type="entry name" value="DEATH-like_dom_sf"/>
</dbReference>
<sequence>MADLEDSVEDALLFALDDLREENFKRFKHKLGFLEWEGKAHIPQGKLEGANTTDTVQLLLEAYGKEGAREVAIHVLQETNLRDSASKLQKWKYNDCKKNYKRHLRDTFRPIPELGSNWGSPVGRPQRYTALQLIRNPHPSETRHELTVAEKKHRKMEPPPDGGSPKCGMENLFDSAAEERSSRTVVLFGPAGVGKTTAVRKLMLDWASGRCWQEKFEYAFFLSCRALSRDRAQTLSLVDLMLSSCPPGTLLPEGILMNTGGLLFILDGFEELGGWNLQGDMQSASDPHAKQTPARLVAGLLRKTLLPPCHLLVTTRPVVVGSLQLSLKSARFVEVLGFPPAQRKEYFHRFFEKKKEATQAFELVGKNETLFGMCLLPIVCWIVCSIVGGRFEAEPLRDIPEMATSTDVHLGLLLEVLVCPSGPSDLKELCGLAKEGVRRQSMVYDEEQLKAHGLGPCSVCRRLLHRDVDRPSLSQFIHLGFQEFFAALFYLLESDGEAVASPNDWEEVFGNQKGYRRHSGMLVRFLFGLSNPKRQSILQRAWGCRTLPRTRLCQEFLSWVEQKAKCRAFQRGEQLLELCHCLYEMQDSQFARVVMGHVCNLDLQGHLSTKLDLAALSFCLSASDSLHSLRLSDYALGLPGIRQLSPGLLKSSEIQLNCCELTAATCRELVSIVVDNPNLTHLDLSENPLDDTGIIHLCERVMESPGKLQSLRLNGCNLTAASCEALAQILASNQHLTKLDLGENPLGDEGIEKLSEGLKHPQSRLQSLTLHHCGLTAAACQDLATVLEASKSLQDLGLGDNSLGDEGVRLLCAALKKSHCKFRSLSLTMGALNQNTKRKLKAVVALHPHMNLISYYPPGFPAFPCAEE</sequence>
<dbReference type="InterPro" id="IPR001611">
    <property type="entry name" value="Leu-rich_rpt"/>
</dbReference>
<feature type="domain" description="Pyrin" evidence="29">
    <location>
        <begin position="1"/>
        <end position="94"/>
    </location>
</feature>
<dbReference type="Proteomes" id="UP001142489">
    <property type="component" value="Unassembled WGS sequence"/>
</dbReference>
<evidence type="ECO:0000256" key="1">
    <source>
        <dbReference type="ARBA" id="ARBA00004110"/>
    </source>
</evidence>
<dbReference type="PANTHER" id="PTHR45690">
    <property type="entry name" value="NACHT, LRR AND PYD DOMAINS-CONTAINING PROTEIN 12"/>
    <property type="match status" value="1"/>
</dbReference>
<dbReference type="PROSITE" id="PS50837">
    <property type="entry name" value="NACHT"/>
    <property type="match status" value="1"/>
</dbReference>
<dbReference type="GO" id="GO:0061702">
    <property type="term" value="C:canonical inflammasome complex"/>
    <property type="evidence" value="ECO:0007669"/>
    <property type="project" value="UniProtKB-SubCell"/>
</dbReference>
<evidence type="ECO:0000256" key="23">
    <source>
        <dbReference type="ARBA" id="ARBA00023198"/>
    </source>
</evidence>
<keyword evidence="15" id="KW-0256">Endoplasmic reticulum</keyword>
<evidence type="ECO:0000313" key="32">
    <source>
        <dbReference type="Proteomes" id="UP001142489"/>
    </source>
</evidence>
<reference evidence="31" key="1">
    <citation type="journal article" date="2023" name="DNA Res.">
        <title>Chromosome-level genome assembly of Phrynocephalus forsythii using third-generation DNA sequencing and Hi-C analysis.</title>
        <authorList>
            <person name="Qi Y."/>
            <person name="Zhao W."/>
            <person name="Zhao Y."/>
            <person name="Niu C."/>
            <person name="Cao S."/>
            <person name="Zhang Y."/>
        </authorList>
    </citation>
    <scope>NUCLEOTIDE SEQUENCE</scope>
    <source>
        <tissue evidence="31">Muscle</tissue>
    </source>
</reference>
<dbReference type="OrthoDB" id="120976at2759"/>
<keyword evidence="11" id="KW-0597">Phosphoprotein</keyword>
<dbReference type="InterPro" id="IPR007111">
    <property type="entry name" value="NACHT_NTPase"/>
</dbReference>
<keyword evidence="8" id="KW-0963">Cytoplasm</keyword>
<dbReference type="GO" id="GO:0005815">
    <property type="term" value="C:microtubule organizing center"/>
    <property type="evidence" value="ECO:0007669"/>
    <property type="project" value="UniProtKB-SubCell"/>
</dbReference>
<protein>
    <recommendedName>
        <fullName evidence="26">NACHT, LRR and PYD domains-containing protein 3</fullName>
    </recommendedName>
</protein>
<dbReference type="Gene3D" id="1.10.533.10">
    <property type="entry name" value="Death Domain, Fas"/>
    <property type="match status" value="1"/>
</dbReference>
<dbReference type="SUPFAM" id="SSF52540">
    <property type="entry name" value="P-loop containing nucleoside triphosphate hydrolases"/>
    <property type="match status" value="1"/>
</dbReference>
<evidence type="ECO:0000256" key="27">
    <source>
        <dbReference type="ARBA" id="ARBA00045987"/>
    </source>
</evidence>
<dbReference type="GO" id="GO:0005524">
    <property type="term" value="F:ATP binding"/>
    <property type="evidence" value="ECO:0007669"/>
    <property type="project" value="UniProtKB-KW"/>
</dbReference>
<evidence type="ECO:0000256" key="18">
    <source>
        <dbReference type="ARBA" id="ARBA00023015"/>
    </source>
</evidence>
<comment type="subcellular location">
    <subcellularLocation>
        <location evidence="4">Cytoplasm</location>
        <location evidence="4">Cytoskeleton</location>
        <location evidence="4">Microtubule organizing center</location>
    </subcellularLocation>
    <subcellularLocation>
        <location evidence="3">Endoplasmic reticulum</location>
    </subcellularLocation>
    <subcellularLocation>
        <location evidence="5">Golgi apparatus membrane</location>
    </subcellularLocation>
    <subcellularLocation>
        <location evidence="1">Inflammasome</location>
    </subcellularLocation>
    <subcellularLocation>
        <location evidence="2">Mitochondrion</location>
    </subcellularLocation>
    <subcellularLocation>
        <location evidence="6">Secreted</location>
    </subcellularLocation>
</comment>
<keyword evidence="14" id="KW-0378">Hydrolase</keyword>
<keyword evidence="23" id="KW-0395">Inflammatory response</keyword>
<keyword evidence="18" id="KW-0805">Transcription regulation</keyword>
<keyword evidence="13" id="KW-0547">Nucleotide-binding</keyword>
<keyword evidence="16" id="KW-0067">ATP-binding</keyword>
<evidence type="ECO:0000256" key="3">
    <source>
        <dbReference type="ARBA" id="ARBA00004240"/>
    </source>
</evidence>
<keyword evidence="25" id="KW-1271">Inflammasome</keyword>
<dbReference type="Gene3D" id="3.80.10.10">
    <property type="entry name" value="Ribonuclease Inhibitor"/>
    <property type="match status" value="2"/>
</dbReference>
<evidence type="ECO:0000256" key="19">
    <source>
        <dbReference type="ARBA" id="ARBA00023034"/>
    </source>
</evidence>
<evidence type="ECO:0000256" key="16">
    <source>
        <dbReference type="ARBA" id="ARBA00022840"/>
    </source>
</evidence>
<dbReference type="InterPro" id="IPR041075">
    <property type="entry name" value="NOD1/2_WH"/>
</dbReference>
<dbReference type="SUPFAM" id="SSF52047">
    <property type="entry name" value="RNI-like"/>
    <property type="match status" value="1"/>
</dbReference>
<gene>
    <name evidence="31" type="ORF">JRQ81_013074</name>
</gene>
<keyword evidence="32" id="KW-1185">Reference proteome</keyword>
<dbReference type="Pfam" id="PF02758">
    <property type="entry name" value="PYRIN"/>
    <property type="match status" value="1"/>
</dbReference>
<evidence type="ECO:0000256" key="24">
    <source>
        <dbReference type="ARBA" id="ARBA00023212"/>
    </source>
</evidence>
<evidence type="ECO:0000256" key="17">
    <source>
        <dbReference type="ARBA" id="ARBA00022843"/>
    </source>
</evidence>
<dbReference type="InterPro" id="IPR041267">
    <property type="entry name" value="NLRP_HD2"/>
</dbReference>
<keyword evidence="20" id="KW-0496">Mitochondrion</keyword>
<evidence type="ECO:0000256" key="14">
    <source>
        <dbReference type="ARBA" id="ARBA00022801"/>
    </source>
</evidence>
<proteinExistence type="inferred from homology"/>
<evidence type="ECO:0000256" key="25">
    <source>
        <dbReference type="ARBA" id="ARBA00023233"/>
    </source>
</evidence>
<dbReference type="AlphaFoldDB" id="A0A9Q1B3Q2"/>
<keyword evidence="10" id="KW-0964">Secreted</keyword>
<dbReference type="InterPro" id="IPR004020">
    <property type="entry name" value="DAPIN"/>
</dbReference>
<keyword evidence="9" id="KW-1017">Isopeptide bond</keyword>
<evidence type="ECO:0000256" key="15">
    <source>
        <dbReference type="ARBA" id="ARBA00022824"/>
    </source>
</evidence>
<dbReference type="SUPFAM" id="SSF47986">
    <property type="entry name" value="DEATH domain"/>
    <property type="match status" value="1"/>
</dbReference>
<evidence type="ECO:0000259" key="30">
    <source>
        <dbReference type="PROSITE" id="PS50837"/>
    </source>
</evidence>
<dbReference type="SMART" id="SM01289">
    <property type="entry name" value="PYRIN"/>
    <property type="match status" value="1"/>
</dbReference>